<feature type="domain" description="4Fe-4S ferredoxin-type" evidence="4">
    <location>
        <begin position="136"/>
        <end position="165"/>
    </location>
</feature>
<dbReference type="Proteomes" id="UP000198854">
    <property type="component" value="Unassembled WGS sequence"/>
</dbReference>
<keyword evidence="1" id="KW-0479">Metal-binding</keyword>
<dbReference type="PANTHER" id="PTHR43122:SF1">
    <property type="entry name" value="IRON-SULFUR-BINDING PROTEIN"/>
    <property type="match status" value="1"/>
</dbReference>
<evidence type="ECO:0000256" key="2">
    <source>
        <dbReference type="ARBA" id="ARBA00023004"/>
    </source>
</evidence>
<gene>
    <name evidence="5" type="ORF">SAMN04488136_108141</name>
</gene>
<reference evidence="5 6" key="1">
    <citation type="submission" date="2016-10" db="EMBL/GenBank/DDBJ databases">
        <authorList>
            <person name="de Groot N.N."/>
        </authorList>
    </citation>
    <scope>NUCLEOTIDE SEQUENCE [LARGE SCALE GENOMIC DNA]</scope>
    <source>
        <strain evidence="5 6">CGMCC 1.10228</strain>
    </source>
</reference>
<feature type="domain" description="4Fe-4S ferredoxin-type" evidence="4">
    <location>
        <begin position="35"/>
        <end position="68"/>
    </location>
</feature>
<evidence type="ECO:0000313" key="5">
    <source>
        <dbReference type="EMBL" id="SDH11479.1"/>
    </source>
</evidence>
<organism evidence="5 6">
    <name type="scientific">Vibrio xiamenensis</name>
    <dbReference type="NCBI Taxonomy" id="861298"/>
    <lineage>
        <taxon>Bacteria</taxon>
        <taxon>Pseudomonadati</taxon>
        <taxon>Pseudomonadota</taxon>
        <taxon>Gammaproteobacteria</taxon>
        <taxon>Vibrionales</taxon>
        <taxon>Vibrionaceae</taxon>
        <taxon>Vibrio</taxon>
    </lineage>
</organism>
<dbReference type="GO" id="GO:0046872">
    <property type="term" value="F:metal ion binding"/>
    <property type="evidence" value="ECO:0007669"/>
    <property type="project" value="UniProtKB-KW"/>
</dbReference>
<dbReference type="STRING" id="861298.SAMN04488136_108141"/>
<dbReference type="EMBL" id="FNDD01000008">
    <property type="protein sequence ID" value="SDH11479.1"/>
    <property type="molecule type" value="Genomic_DNA"/>
</dbReference>
<dbReference type="PROSITE" id="PS00198">
    <property type="entry name" value="4FE4S_FER_1"/>
    <property type="match status" value="2"/>
</dbReference>
<dbReference type="PROSITE" id="PS51379">
    <property type="entry name" value="4FE4S_FER_2"/>
    <property type="match status" value="3"/>
</dbReference>
<keyword evidence="3" id="KW-0411">Iron-sulfur</keyword>
<dbReference type="OrthoDB" id="9808559at2"/>
<dbReference type="Gene3D" id="3.30.70.20">
    <property type="match status" value="2"/>
</dbReference>
<dbReference type="InterPro" id="IPR017900">
    <property type="entry name" value="4Fe4S_Fe_S_CS"/>
</dbReference>
<keyword evidence="2" id="KW-0408">Iron</keyword>
<evidence type="ECO:0000256" key="1">
    <source>
        <dbReference type="ARBA" id="ARBA00022723"/>
    </source>
</evidence>
<protein>
    <submittedName>
        <fullName evidence="5">Ferredoxin-type protein NapF</fullName>
    </submittedName>
</protein>
<dbReference type="PANTHER" id="PTHR43122">
    <property type="entry name" value="FERREDOXIN SUBUNIT OF PYRUVATE:FLAVODOXIN OXIDOREDUCTASE-RELATED"/>
    <property type="match status" value="1"/>
</dbReference>
<evidence type="ECO:0000259" key="4">
    <source>
        <dbReference type="PROSITE" id="PS51379"/>
    </source>
</evidence>
<dbReference type="Pfam" id="PF12838">
    <property type="entry name" value="Fer4_7"/>
    <property type="match status" value="2"/>
</dbReference>
<dbReference type="AlphaFoldDB" id="A0A1G7ZS13"/>
<proteinExistence type="predicted"/>
<name>A0A1G7ZS13_9VIBR</name>
<feature type="domain" description="4Fe-4S ferredoxin-type" evidence="4">
    <location>
        <begin position="70"/>
        <end position="99"/>
    </location>
</feature>
<sequence length="166" mass="17465">MSHNHKVDVSKRRLFRSLAKPAVGEAVTPRTAGRPPYAVDEALFVRECDGCALCVTACEKGLISIENQLASLDVSYSACDQCGACQNVCPTLALANPAGKTGLCASVANSCENLIGYCDSCEQACPHGFLTWQTSGKPVINVQGCLGCGACARECYTQTITLRVVG</sequence>
<dbReference type="RefSeq" id="WP_093272431.1">
    <property type="nucleotide sequence ID" value="NZ_FNDD01000008.1"/>
</dbReference>
<accession>A0A1G7ZS13</accession>
<evidence type="ECO:0000313" key="6">
    <source>
        <dbReference type="Proteomes" id="UP000198854"/>
    </source>
</evidence>
<dbReference type="SUPFAM" id="SSF54862">
    <property type="entry name" value="4Fe-4S ferredoxins"/>
    <property type="match status" value="1"/>
</dbReference>
<keyword evidence="6" id="KW-1185">Reference proteome</keyword>
<dbReference type="InterPro" id="IPR017896">
    <property type="entry name" value="4Fe4S_Fe-S-bd"/>
</dbReference>
<evidence type="ECO:0000256" key="3">
    <source>
        <dbReference type="ARBA" id="ARBA00023014"/>
    </source>
</evidence>
<dbReference type="GO" id="GO:0051536">
    <property type="term" value="F:iron-sulfur cluster binding"/>
    <property type="evidence" value="ECO:0007669"/>
    <property type="project" value="UniProtKB-KW"/>
</dbReference>